<sequence>MFHSSFYLLGITLASRLFLALSNLDGHGRLPIIYSRYQVRVSSKPVLWLSLGCLPIWLACTPTTLAILTPPTLTYKKPSQNGTQSKSSGHLASPSKKSSPQSLTKRFQVLPPQDVFRTKKALEMNPIQPKRYHQNRPSLEGQGGKFNQRLGEIPVIRLKPSSSPISNTLPLALAPSKPTRYPFFNFFKPKVKSPDNSQSGTDWKAYLKTAIRKILSMMITNASAGNQWHMMDFSAFTNTSSIKVPTSLSDTEHVFSELVNSDSDEDLTSVLDRIISWAPIGPLVHRAEVDLDFDLKEVADILLISPKESAQRVCSRASNGQFAKFKSSINSQSADNRLPDSPFDERTLFFSTEEKKLIKTPRSLNLKEALQTSQLFRKAFGTWLLALSRRIYPFEDYSWMAIGPISLDTQSREYVTLYAFIFSKFDHDKINSILASALPLS</sequence>
<reference evidence="2" key="1">
    <citation type="submission" date="2021-03" db="EMBL/GenBank/DDBJ databases">
        <title>Draft genome sequence of rust myrtle Austropuccinia psidii MF-1, a brazilian biotype.</title>
        <authorList>
            <person name="Quecine M.C."/>
            <person name="Pachon D.M.R."/>
            <person name="Bonatelli M.L."/>
            <person name="Correr F.H."/>
            <person name="Franceschini L.M."/>
            <person name="Leite T.F."/>
            <person name="Margarido G.R.A."/>
            <person name="Almeida C.A."/>
            <person name="Ferrarezi J.A."/>
            <person name="Labate C.A."/>
        </authorList>
    </citation>
    <scope>NUCLEOTIDE SEQUENCE</scope>
    <source>
        <strain evidence="2">MF-1</strain>
    </source>
</reference>
<organism evidence="2 3">
    <name type="scientific">Austropuccinia psidii MF-1</name>
    <dbReference type="NCBI Taxonomy" id="1389203"/>
    <lineage>
        <taxon>Eukaryota</taxon>
        <taxon>Fungi</taxon>
        <taxon>Dikarya</taxon>
        <taxon>Basidiomycota</taxon>
        <taxon>Pucciniomycotina</taxon>
        <taxon>Pucciniomycetes</taxon>
        <taxon>Pucciniales</taxon>
        <taxon>Sphaerophragmiaceae</taxon>
        <taxon>Austropuccinia</taxon>
    </lineage>
</organism>
<protein>
    <submittedName>
        <fullName evidence="2">Uncharacterized protein</fullName>
    </submittedName>
</protein>
<evidence type="ECO:0000313" key="3">
    <source>
        <dbReference type="Proteomes" id="UP000765509"/>
    </source>
</evidence>
<dbReference type="EMBL" id="AVOT02032749">
    <property type="protein sequence ID" value="MBW0526550.1"/>
    <property type="molecule type" value="Genomic_DNA"/>
</dbReference>
<gene>
    <name evidence="2" type="ORF">O181_066265</name>
</gene>
<dbReference type="Proteomes" id="UP000765509">
    <property type="component" value="Unassembled WGS sequence"/>
</dbReference>
<accession>A0A9Q3EWR4</accession>
<evidence type="ECO:0000256" key="1">
    <source>
        <dbReference type="SAM" id="MobiDB-lite"/>
    </source>
</evidence>
<proteinExistence type="predicted"/>
<keyword evidence="3" id="KW-1185">Reference proteome</keyword>
<dbReference type="OrthoDB" id="2497029at2759"/>
<feature type="region of interest" description="Disordered" evidence="1">
    <location>
        <begin position="77"/>
        <end position="104"/>
    </location>
</feature>
<name>A0A9Q3EWR4_9BASI</name>
<dbReference type="AlphaFoldDB" id="A0A9Q3EWR4"/>
<evidence type="ECO:0000313" key="2">
    <source>
        <dbReference type="EMBL" id="MBW0526550.1"/>
    </source>
</evidence>
<comment type="caution">
    <text evidence="2">The sequence shown here is derived from an EMBL/GenBank/DDBJ whole genome shotgun (WGS) entry which is preliminary data.</text>
</comment>